<keyword evidence="3" id="KW-0560">Oxidoreductase</keyword>
<dbReference type="InterPro" id="IPR007138">
    <property type="entry name" value="ABM_dom"/>
</dbReference>
<dbReference type="InterPro" id="IPR050744">
    <property type="entry name" value="AI-2_Isomerase_LsrG"/>
</dbReference>
<feature type="chain" id="PRO_5045327049" evidence="1">
    <location>
        <begin position="25"/>
        <end position="136"/>
    </location>
</feature>
<dbReference type="GO" id="GO:0004497">
    <property type="term" value="F:monooxygenase activity"/>
    <property type="evidence" value="ECO:0007669"/>
    <property type="project" value="UniProtKB-KW"/>
</dbReference>
<reference evidence="3" key="1">
    <citation type="submission" date="2022-08" db="EMBL/GenBank/DDBJ databases">
        <title>Reclassification of Massilia species as members of the genera Telluria, Duganella, Pseudoduganella, Mokoshia gen. nov. and Zemynaea gen. nov. using orthogonal and non-orthogonal genome-based approaches.</title>
        <authorList>
            <person name="Bowman J.P."/>
        </authorList>
    </citation>
    <scope>NUCLEOTIDE SEQUENCE</scope>
    <source>
        <strain evidence="3">LMG 11547</strain>
    </source>
</reference>
<dbReference type="PANTHER" id="PTHR33336">
    <property type="entry name" value="QUINOL MONOOXYGENASE YGIN-RELATED"/>
    <property type="match status" value="1"/>
</dbReference>
<gene>
    <name evidence="3" type="ORF">NX786_23155</name>
</gene>
<protein>
    <submittedName>
        <fullName evidence="3">Antibiotic biosynthesis monooxygenase</fullName>
    </submittedName>
</protein>
<dbReference type="Pfam" id="PF03992">
    <property type="entry name" value="ABM"/>
    <property type="match status" value="1"/>
</dbReference>
<dbReference type="EMBL" id="JANUHC010000009">
    <property type="protein sequence ID" value="MCS0632232.1"/>
    <property type="molecule type" value="Genomic_DNA"/>
</dbReference>
<accession>A0ABT2C4B5</accession>
<dbReference type="Gene3D" id="3.30.70.100">
    <property type="match status" value="1"/>
</dbReference>
<keyword evidence="3" id="KW-0503">Monooxygenase</keyword>
<dbReference type="PANTHER" id="PTHR33336:SF3">
    <property type="entry name" value="ABM DOMAIN-CONTAINING PROTEIN"/>
    <property type="match status" value="1"/>
</dbReference>
<dbReference type="Proteomes" id="UP001165263">
    <property type="component" value="Unassembled WGS sequence"/>
</dbReference>
<dbReference type="InterPro" id="IPR011008">
    <property type="entry name" value="Dimeric_a/b-barrel"/>
</dbReference>
<proteinExistence type="predicted"/>
<dbReference type="RefSeq" id="WP_259451271.1">
    <property type="nucleotide sequence ID" value="NZ_CP119520.1"/>
</dbReference>
<keyword evidence="1" id="KW-0732">Signal</keyword>
<feature type="domain" description="ABM" evidence="2">
    <location>
        <begin position="31"/>
        <end position="124"/>
    </location>
</feature>
<dbReference type="PROSITE" id="PS51725">
    <property type="entry name" value="ABM"/>
    <property type="match status" value="1"/>
</dbReference>
<evidence type="ECO:0000313" key="3">
    <source>
        <dbReference type="EMBL" id="MCS0632232.1"/>
    </source>
</evidence>
<name>A0ABT2C4B5_9BURK</name>
<keyword evidence="4" id="KW-1185">Reference proteome</keyword>
<sequence>MKAKQVLMLCASFMALCFSTSAGAQEAKRPYVRLAELEIDPAQMEQFDAAIREGVTTAVRVEPGVLALYAVSEKDYPNRVRVFEMYTDEGAYRKHLQTPHFRKFRDTTDKMVKSRKLLDGVPIVLEAKPVAVPATK</sequence>
<organism evidence="3 4">
    <name type="scientific">Telluria mixta</name>
    <dbReference type="NCBI Taxonomy" id="34071"/>
    <lineage>
        <taxon>Bacteria</taxon>
        <taxon>Pseudomonadati</taxon>
        <taxon>Pseudomonadota</taxon>
        <taxon>Betaproteobacteria</taxon>
        <taxon>Burkholderiales</taxon>
        <taxon>Oxalobacteraceae</taxon>
        <taxon>Telluria group</taxon>
        <taxon>Telluria</taxon>
    </lineage>
</organism>
<feature type="signal peptide" evidence="1">
    <location>
        <begin position="1"/>
        <end position="24"/>
    </location>
</feature>
<evidence type="ECO:0000313" key="4">
    <source>
        <dbReference type="Proteomes" id="UP001165263"/>
    </source>
</evidence>
<evidence type="ECO:0000259" key="2">
    <source>
        <dbReference type="PROSITE" id="PS51725"/>
    </source>
</evidence>
<evidence type="ECO:0000256" key="1">
    <source>
        <dbReference type="SAM" id="SignalP"/>
    </source>
</evidence>
<dbReference type="SUPFAM" id="SSF54909">
    <property type="entry name" value="Dimeric alpha+beta barrel"/>
    <property type="match status" value="1"/>
</dbReference>
<comment type="caution">
    <text evidence="3">The sequence shown here is derived from an EMBL/GenBank/DDBJ whole genome shotgun (WGS) entry which is preliminary data.</text>
</comment>